<dbReference type="GO" id="GO:0006355">
    <property type="term" value="P:regulation of DNA-templated transcription"/>
    <property type="evidence" value="ECO:0007669"/>
    <property type="project" value="InterPro"/>
</dbReference>
<keyword evidence="4" id="KW-0238">DNA-binding</keyword>
<organism evidence="4 5">
    <name type="scientific">Catenuloplanes niger</name>
    <dbReference type="NCBI Taxonomy" id="587534"/>
    <lineage>
        <taxon>Bacteria</taxon>
        <taxon>Bacillati</taxon>
        <taxon>Actinomycetota</taxon>
        <taxon>Actinomycetes</taxon>
        <taxon>Micromonosporales</taxon>
        <taxon>Micromonosporaceae</taxon>
        <taxon>Catenuloplanes</taxon>
    </lineage>
</organism>
<dbReference type="CDD" id="cd06170">
    <property type="entry name" value="LuxR_C_like"/>
    <property type="match status" value="1"/>
</dbReference>
<dbReference type="InterPro" id="IPR036388">
    <property type="entry name" value="WH-like_DNA-bd_sf"/>
</dbReference>
<evidence type="ECO:0000256" key="2">
    <source>
        <dbReference type="ARBA" id="ARBA00022840"/>
    </source>
</evidence>
<dbReference type="AlphaFoldDB" id="A0AAE4CUY4"/>
<dbReference type="Pfam" id="PF13191">
    <property type="entry name" value="AAA_16"/>
    <property type="match status" value="1"/>
</dbReference>
<feature type="domain" description="HTH luxR-type" evidence="3">
    <location>
        <begin position="838"/>
        <end position="903"/>
    </location>
</feature>
<accession>A0AAE4CUY4</accession>
<dbReference type="PANTHER" id="PTHR16305:SF35">
    <property type="entry name" value="TRANSCRIPTIONAL ACTIVATOR DOMAIN"/>
    <property type="match status" value="1"/>
</dbReference>
<keyword evidence="2" id="KW-0067">ATP-binding</keyword>
<dbReference type="Proteomes" id="UP001183629">
    <property type="component" value="Unassembled WGS sequence"/>
</dbReference>
<reference evidence="4 5" key="1">
    <citation type="submission" date="2023-07" db="EMBL/GenBank/DDBJ databases">
        <title>Sequencing the genomes of 1000 actinobacteria strains.</title>
        <authorList>
            <person name="Klenk H.-P."/>
        </authorList>
    </citation>
    <scope>NUCLEOTIDE SEQUENCE [LARGE SCALE GENOMIC DNA]</scope>
    <source>
        <strain evidence="4 5">DSM 44711</strain>
    </source>
</reference>
<dbReference type="GO" id="GO:0005524">
    <property type="term" value="F:ATP binding"/>
    <property type="evidence" value="ECO:0007669"/>
    <property type="project" value="UniProtKB-KW"/>
</dbReference>
<dbReference type="SMART" id="SM00382">
    <property type="entry name" value="AAA"/>
    <property type="match status" value="1"/>
</dbReference>
<dbReference type="SUPFAM" id="SSF52540">
    <property type="entry name" value="P-loop containing nucleoside triphosphate hydrolases"/>
    <property type="match status" value="1"/>
</dbReference>
<dbReference type="InterPro" id="IPR027417">
    <property type="entry name" value="P-loop_NTPase"/>
</dbReference>
<dbReference type="PROSITE" id="PS00622">
    <property type="entry name" value="HTH_LUXR_1"/>
    <property type="match status" value="1"/>
</dbReference>
<dbReference type="Gene3D" id="1.10.10.10">
    <property type="entry name" value="Winged helix-like DNA-binding domain superfamily/Winged helix DNA-binding domain"/>
    <property type="match status" value="1"/>
</dbReference>
<dbReference type="EMBL" id="JAVDYC010000001">
    <property type="protein sequence ID" value="MDR7325645.1"/>
    <property type="molecule type" value="Genomic_DNA"/>
</dbReference>
<dbReference type="SUPFAM" id="SSF46894">
    <property type="entry name" value="C-terminal effector domain of the bipartite response regulators"/>
    <property type="match status" value="1"/>
</dbReference>
<evidence type="ECO:0000313" key="5">
    <source>
        <dbReference type="Proteomes" id="UP001183629"/>
    </source>
</evidence>
<evidence type="ECO:0000313" key="4">
    <source>
        <dbReference type="EMBL" id="MDR7325645.1"/>
    </source>
</evidence>
<dbReference type="PRINTS" id="PR00038">
    <property type="entry name" value="HTHLUXR"/>
</dbReference>
<dbReference type="Pfam" id="PF00196">
    <property type="entry name" value="GerE"/>
    <property type="match status" value="1"/>
</dbReference>
<dbReference type="SUPFAM" id="SSF48452">
    <property type="entry name" value="TPR-like"/>
    <property type="match status" value="1"/>
</dbReference>
<dbReference type="GO" id="GO:0005737">
    <property type="term" value="C:cytoplasm"/>
    <property type="evidence" value="ECO:0007669"/>
    <property type="project" value="TreeGrafter"/>
</dbReference>
<dbReference type="InterPro" id="IPR003593">
    <property type="entry name" value="AAA+_ATPase"/>
</dbReference>
<dbReference type="InterPro" id="IPR041664">
    <property type="entry name" value="AAA_16"/>
</dbReference>
<gene>
    <name evidence="4" type="ORF">J2S44_005895</name>
</gene>
<keyword evidence="1" id="KW-0547">Nucleotide-binding</keyword>
<dbReference type="InterPro" id="IPR016032">
    <property type="entry name" value="Sig_transdc_resp-reg_C-effctor"/>
</dbReference>
<sequence length="906" mass="94888">MTTDDSIGRGPELAALARAVTATADGAGGCVVLSGPPGIGKSHLARAAVRVAREAGLTVAYRAAMEVDRNAPLMTLATTLRESGEPALDWLRTESPAQSTPERLGRVLERLAADRPMLVIVDDAHWMDEFTVLAVRTLVPRLAFSPVRWLFVRRPGTGGAAGSALDDLVMLGATEIVVGPLPDADVELLCEQRVGFPVDATVLAQADRCGGNPLWITQLLAGMRAEGQLAIAGGRATLVGGDVPTSFIGAAEQRLGGMPPEARLLLRAGAVFARPFRLGEAAALLAQPEESLWAYADRDVTDGMLVPRGDGYAFEHDMLREVVYNTIPGPLRDGLHRKAAAVISAVGGPPAEVAEHLMKAGPAAAAEQSELLRSAAAGIAALAPGAAANLYLHAAAGFGAHDPRRAAFTAEAVPLLASAGRLDEARMQGEAAFRSGLDATTAARLCLGLAEACKHAGRNRESVEYTSRGLRRGGVAAEVRARLCAVRAHAQFYAGDLTDADLSGAEAHSIGADPGAAVFGLTARSLVAAAQGRFADALEHARTAAELAEDAGGEAVHRHPQIWLGSALTMVDRLDEAHRVLRAGRQESIELGTAWSGPLWHYYEAGLQAGRGDLREAADVAAAGVDLAEQQAVWQLTVPLLGTLIRLSLLRGDLSAARAHAEKMRERTRTGITAAPEDVLWPEALLAYAEDGAEPAVSHLRPLYETIAQRPVLIGQDPGAAATLVRIAAGAGRTDLAEAVVGAARALAAGNPGLHSLAGAAAHAEGLLRDDVSLLREAVRRFRQGPRRLALAAALDDLAALEKQRGAAAAARTAAAEASELRAACGAAKVPRPRRAGRRAGGGTLTETELRVAAQVAQGRGNREIADEMFLSPHTVDSHMRHIYAKLNINKRSALATWYTNQHSIT</sequence>
<name>A0AAE4CUY4_9ACTN</name>
<dbReference type="GO" id="GO:0004016">
    <property type="term" value="F:adenylate cyclase activity"/>
    <property type="evidence" value="ECO:0007669"/>
    <property type="project" value="TreeGrafter"/>
</dbReference>
<keyword evidence="5" id="KW-1185">Reference proteome</keyword>
<dbReference type="Gene3D" id="1.25.40.10">
    <property type="entry name" value="Tetratricopeptide repeat domain"/>
    <property type="match status" value="1"/>
</dbReference>
<dbReference type="PROSITE" id="PS50043">
    <property type="entry name" value="HTH_LUXR_2"/>
    <property type="match status" value="1"/>
</dbReference>
<dbReference type="RefSeq" id="WP_310420540.1">
    <property type="nucleotide sequence ID" value="NZ_JAVDYC010000001.1"/>
</dbReference>
<dbReference type="InterPro" id="IPR000792">
    <property type="entry name" value="Tscrpt_reg_LuxR_C"/>
</dbReference>
<dbReference type="InterPro" id="IPR011990">
    <property type="entry name" value="TPR-like_helical_dom_sf"/>
</dbReference>
<protein>
    <submittedName>
        <fullName evidence="4">DNA-binding CsgD family transcriptional regulator</fullName>
    </submittedName>
</protein>
<dbReference type="Gene3D" id="3.40.50.300">
    <property type="entry name" value="P-loop containing nucleotide triphosphate hydrolases"/>
    <property type="match status" value="1"/>
</dbReference>
<proteinExistence type="predicted"/>
<evidence type="ECO:0000259" key="3">
    <source>
        <dbReference type="PROSITE" id="PS50043"/>
    </source>
</evidence>
<comment type="caution">
    <text evidence="4">The sequence shown here is derived from an EMBL/GenBank/DDBJ whole genome shotgun (WGS) entry which is preliminary data.</text>
</comment>
<dbReference type="GO" id="GO:0003677">
    <property type="term" value="F:DNA binding"/>
    <property type="evidence" value="ECO:0007669"/>
    <property type="project" value="UniProtKB-KW"/>
</dbReference>
<evidence type="ECO:0000256" key="1">
    <source>
        <dbReference type="ARBA" id="ARBA00022741"/>
    </source>
</evidence>
<dbReference type="PANTHER" id="PTHR16305">
    <property type="entry name" value="TESTICULAR SOLUBLE ADENYLYL CYCLASE"/>
    <property type="match status" value="1"/>
</dbReference>
<dbReference type="SMART" id="SM00421">
    <property type="entry name" value="HTH_LUXR"/>
    <property type="match status" value="1"/>
</dbReference>